<dbReference type="SUPFAM" id="SSF47757">
    <property type="entry name" value="Chemotaxis receptor methyltransferase CheR, N-terminal domain"/>
    <property type="match status" value="1"/>
</dbReference>
<dbReference type="AlphaFoldDB" id="A0A1H3TA92"/>
<dbReference type="PROSITE" id="PS50123">
    <property type="entry name" value="CHER"/>
    <property type="match status" value="1"/>
</dbReference>
<dbReference type="EC" id="2.1.1.80" evidence="2"/>
<proteinExistence type="predicted"/>
<keyword evidence="4 7" id="KW-0808">Transferase</keyword>
<dbReference type="InterPro" id="IPR050903">
    <property type="entry name" value="Bact_Chemotaxis_MeTrfase"/>
</dbReference>
<dbReference type="EMBL" id="FNPX01000015">
    <property type="protein sequence ID" value="SDZ46645.1"/>
    <property type="molecule type" value="Genomic_DNA"/>
</dbReference>
<dbReference type="STRING" id="1244108.SAMN05444004_11590"/>
<dbReference type="Gene3D" id="1.10.155.10">
    <property type="entry name" value="Chemotaxis receptor methyltransferase CheR, N-terminal domain"/>
    <property type="match status" value="1"/>
</dbReference>
<dbReference type="InterPro" id="IPR022642">
    <property type="entry name" value="CheR_C"/>
</dbReference>
<name>A0A1H3TA92_9RHOB</name>
<protein>
    <recommendedName>
        <fullName evidence="2">protein-glutamate O-methyltransferase</fullName>
        <ecNumber evidence="2">2.1.1.80</ecNumber>
    </recommendedName>
</protein>
<evidence type="ECO:0000313" key="8">
    <source>
        <dbReference type="Proteomes" id="UP000198914"/>
    </source>
</evidence>
<evidence type="ECO:0000256" key="5">
    <source>
        <dbReference type="ARBA" id="ARBA00022691"/>
    </source>
</evidence>
<dbReference type="CDD" id="cd02440">
    <property type="entry name" value="AdoMet_MTases"/>
    <property type="match status" value="1"/>
</dbReference>
<keyword evidence="5" id="KW-0949">S-adenosyl-L-methionine</keyword>
<dbReference type="InterPro" id="IPR000780">
    <property type="entry name" value="CheR_MeTrfase"/>
</dbReference>
<dbReference type="Proteomes" id="UP000198914">
    <property type="component" value="Unassembled WGS sequence"/>
</dbReference>
<dbReference type="PANTHER" id="PTHR24422">
    <property type="entry name" value="CHEMOTAXIS PROTEIN METHYLTRANSFERASE"/>
    <property type="match status" value="1"/>
</dbReference>
<reference evidence="8" key="1">
    <citation type="submission" date="2016-10" db="EMBL/GenBank/DDBJ databases">
        <authorList>
            <person name="Varghese N."/>
            <person name="Submissions S."/>
        </authorList>
    </citation>
    <scope>NUCLEOTIDE SEQUENCE [LARGE SCALE GENOMIC DNA]</scope>
    <source>
        <strain evidence="8">DSM 100420</strain>
    </source>
</reference>
<dbReference type="GO" id="GO:0008983">
    <property type="term" value="F:protein-glutamate O-methyltransferase activity"/>
    <property type="evidence" value="ECO:0007669"/>
    <property type="project" value="UniProtKB-EC"/>
</dbReference>
<accession>A0A1H3TA92</accession>
<evidence type="ECO:0000313" key="7">
    <source>
        <dbReference type="EMBL" id="SDZ46645.1"/>
    </source>
</evidence>
<sequence>MFVASRLQRRLRQTGLRDFGSYLELICGSGPECRAERMEFVAALTTNVTGVYREPHHFALLADQLRSSNLNGRTDRFQIWSAGCSSGEEPLSMAATCMAVLGTSWAKSVEILATDVDRSVLAKAHARTEEPTLINALKRLPDGVREPGGVHYVKGERLLANLLEGITWQQHNLLHPLARPDQFDVIFCRNVTIYFSRAAQEAVHSALRARLGPNGLFAIGHSEQLLGQAPPMVAAGRTAFRRLAVANANYHSEETRSSWR</sequence>
<evidence type="ECO:0000256" key="4">
    <source>
        <dbReference type="ARBA" id="ARBA00022679"/>
    </source>
</evidence>
<dbReference type="Pfam" id="PF01739">
    <property type="entry name" value="CheR"/>
    <property type="match status" value="1"/>
</dbReference>
<keyword evidence="3 7" id="KW-0489">Methyltransferase</keyword>
<feature type="domain" description="CheR-type methyltransferase" evidence="6">
    <location>
        <begin position="1"/>
        <end position="241"/>
    </location>
</feature>
<dbReference type="SMART" id="SM00138">
    <property type="entry name" value="MeTrc"/>
    <property type="match status" value="1"/>
</dbReference>
<evidence type="ECO:0000256" key="2">
    <source>
        <dbReference type="ARBA" id="ARBA00012534"/>
    </source>
</evidence>
<evidence type="ECO:0000256" key="1">
    <source>
        <dbReference type="ARBA" id="ARBA00001541"/>
    </source>
</evidence>
<dbReference type="PRINTS" id="PR00996">
    <property type="entry name" value="CHERMTFRASE"/>
</dbReference>
<evidence type="ECO:0000256" key="3">
    <source>
        <dbReference type="ARBA" id="ARBA00022603"/>
    </source>
</evidence>
<organism evidence="7 8">
    <name type="scientific">Jannaschia faecimaris</name>
    <dbReference type="NCBI Taxonomy" id="1244108"/>
    <lineage>
        <taxon>Bacteria</taxon>
        <taxon>Pseudomonadati</taxon>
        <taxon>Pseudomonadota</taxon>
        <taxon>Alphaproteobacteria</taxon>
        <taxon>Rhodobacterales</taxon>
        <taxon>Roseobacteraceae</taxon>
        <taxon>Jannaschia</taxon>
    </lineage>
</organism>
<comment type="catalytic activity">
    <reaction evidence="1">
        <text>L-glutamyl-[protein] + S-adenosyl-L-methionine = [protein]-L-glutamate 5-O-methyl ester + S-adenosyl-L-homocysteine</text>
        <dbReference type="Rhea" id="RHEA:24452"/>
        <dbReference type="Rhea" id="RHEA-COMP:10208"/>
        <dbReference type="Rhea" id="RHEA-COMP:10311"/>
        <dbReference type="ChEBI" id="CHEBI:29973"/>
        <dbReference type="ChEBI" id="CHEBI:57856"/>
        <dbReference type="ChEBI" id="CHEBI:59789"/>
        <dbReference type="ChEBI" id="CHEBI:82795"/>
        <dbReference type="EC" id="2.1.1.80"/>
    </reaction>
</comment>
<dbReference type="InterPro" id="IPR029063">
    <property type="entry name" value="SAM-dependent_MTases_sf"/>
</dbReference>
<dbReference type="InterPro" id="IPR036804">
    <property type="entry name" value="CheR_N_sf"/>
</dbReference>
<dbReference type="PANTHER" id="PTHR24422:SF19">
    <property type="entry name" value="CHEMOTAXIS PROTEIN METHYLTRANSFERASE"/>
    <property type="match status" value="1"/>
</dbReference>
<keyword evidence="8" id="KW-1185">Reference proteome</keyword>
<dbReference type="Gene3D" id="3.40.50.150">
    <property type="entry name" value="Vaccinia Virus protein VP39"/>
    <property type="match status" value="1"/>
</dbReference>
<gene>
    <name evidence="7" type="ORF">SAMN05444004_11590</name>
</gene>
<dbReference type="GO" id="GO:0032259">
    <property type="term" value="P:methylation"/>
    <property type="evidence" value="ECO:0007669"/>
    <property type="project" value="UniProtKB-KW"/>
</dbReference>
<dbReference type="SUPFAM" id="SSF53335">
    <property type="entry name" value="S-adenosyl-L-methionine-dependent methyltransferases"/>
    <property type="match status" value="1"/>
</dbReference>
<evidence type="ECO:0000259" key="6">
    <source>
        <dbReference type="PROSITE" id="PS50123"/>
    </source>
</evidence>